<keyword evidence="2" id="KW-1185">Reference proteome</keyword>
<dbReference type="EMBL" id="BSRZ01000014">
    <property type="protein sequence ID" value="GLW66422.1"/>
    <property type="molecule type" value="Genomic_DNA"/>
</dbReference>
<proteinExistence type="predicted"/>
<accession>A0A9W6UYN0</accession>
<evidence type="ECO:0000313" key="2">
    <source>
        <dbReference type="Proteomes" id="UP001165124"/>
    </source>
</evidence>
<gene>
    <name evidence="1" type="ORF">Arub01_46660</name>
</gene>
<sequence length="160" mass="18407">MARDRSLTVKVLTTVARNLAPAIAELNRQQRRLARVEKYFVVIDHDLYAPPEELRPWPGENGILYRFKTQFLSEGWDVNSGEATLGYVIQVMRCYSMRKGMAKRLFGAWRRTKKHESTLVRLLVVDDGVPALFHDGKRYSGDIKGLRQILHDIGWPNDAP</sequence>
<dbReference type="AlphaFoldDB" id="A0A9W6UYN0"/>
<name>A0A9W6UYN0_9ACTN</name>
<organism evidence="1 2">
    <name type="scientific">Actinomadura rubrobrunea</name>
    <dbReference type="NCBI Taxonomy" id="115335"/>
    <lineage>
        <taxon>Bacteria</taxon>
        <taxon>Bacillati</taxon>
        <taxon>Actinomycetota</taxon>
        <taxon>Actinomycetes</taxon>
        <taxon>Streptosporangiales</taxon>
        <taxon>Thermomonosporaceae</taxon>
        <taxon>Actinomadura</taxon>
    </lineage>
</organism>
<dbReference type="Proteomes" id="UP001165124">
    <property type="component" value="Unassembled WGS sequence"/>
</dbReference>
<comment type="caution">
    <text evidence="1">The sequence shown here is derived from an EMBL/GenBank/DDBJ whole genome shotgun (WGS) entry which is preliminary data.</text>
</comment>
<reference evidence="1" key="1">
    <citation type="submission" date="2023-02" db="EMBL/GenBank/DDBJ databases">
        <title>Actinomadura rubrobrunea NBRC 14622.</title>
        <authorList>
            <person name="Ichikawa N."/>
            <person name="Sato H."/>
            <person name="Tonouchi N."/>
        </authorList>
    </citation>
    <scope>NUCLEOTIDE SEQUENCE</scope>
    <source>
        <strain evidence="1">NBRC 14622</strain>
    </source>
</reference>
<dbReference type="RefSeq" id="WP_067912597.1">
    <property type="nucleotide sequence ID" value="NZ_BSRZ01000014.1"/>
</dbReference>
<protein>
    <submittedName>
        <fullName evidence="1">Uncharacterized protein</fullName>
    </submittedName>
</protein>
<evidence type="ECO:0000313" key="1">
    <source>
        <dbReference type="EMBL" id="GLW66422.1"/>
    </source>
</evidence>